<reference evidence="1" key="2">
    <citation type="journal article" date="2015" name="Data Brief">
        <title>Shoot transcriptome of the giant reed, Arundo donax.</title>
        <authorList>
            <person name="Barrero R.A."/>
            <person name="Guerrero F.D."/>
            <person name="Moolhuijzen P."/>
            <person name="Goolsby J.A."/>
            <person name="Tidwell J."/>
            <person name="Bellgard S.E."/>
            <person name="Bellgard M.I."/>
        </authorList>
    </citation>
    <scope>NUCLEOTIDE SEQUENCE</scope>
    <source>
        <tissue evidence="1">Shoot tissue taken approximately 20 cm above the soil surface</tissue>
    </source>
</reference>
<accession>A0A0A9SAX9</accession>
<name>A0A0A9SAX9_ARUDO</name>
<dbReference type="EMBL" id="GBRH01241504">
    <property type="protein sequence ID" value="JAD56391.1"/>
    <property type="molecule type" value="Transcribed_RNA"/>
</dbReference>
<dbReference type="AlphaFoldDB" id="A0A0A9SAX9"/>
<proteinExistence type="predicted"/>
<protein>
    <submittedName>
        <fullName evidence="1">Uncharacterized protein</fullName>
    </submittedName>
</protein>
<evidence type="ECO:0000313" key="1">
    <source>
        <dbReference type="EMBL" id="JAD56391.1"/>
    </source>
</evidence>
<organism evidence="1">
    <name type="scientific">Arundo donax</name>
    <name type="common">Giant reed</name>
    <name type="synonym">Donax arundinaceus</name>
    <dbReference type="NCBI Taxonomy" id="35708"/>
    <lineage>
        <taxon>Eukaryota</taxon>
        <taxon>Viridiplantae</taxon>
        <taxon>Streptophyta</taxon>
        <taxon>Embryophyta</taxon>
        <taxon>Tracheophyta</taxon>
        <taxon>Spermatophyta</taxon>
        <taxon>Magnoliopsida</taxon>
        <taxon>Liliopsida</taxon>
        <taxon>Poales</taxon>
        <taxon>Poaceae</taxon>
        <taxon>PACMAD clade</taxon>
        <taxon>Arundinoideae</taxon>
        <taxon>Arundineae</taxon>
        <taxon>Arundo</taxon>
    </lineage>
</organism>
<reference evidence="1" key="1">
    <citation type="submission" date="2014-09" db="EMBL/GenBank/DDBJ databases">
        <authorList>
            <person name="Magalhaes I.L.F."/>
            <person name="Oliveira U."/>
            <person name="Santos F.R."/>
            <person name="Vidigal T.H.D.A."/>
            <person name="Brescovit A.D."/>
            <person name="Santos A.J."/>
        </authorList>
    </citation>
    <scope>NUCLEOTIDE SEQUENCE</scope>
    <source>
        <tissue evidence="1">Shoot tissue taken approximately 20 cm above the soil surface</tissue>
    </source>
</reference>
<sequence length="36" mass="4166">MSFSSNPSWRERFPMVAAAAGRWVRRSRCPCPRGRV</sequence>